<keyword evidence="3" id="KW-1185">Reference proteome</keyword>
<evidence type="ECO:0000313" key="2">
    <source>
        <dbReference type="EMBL" id="CAD7248456.1"/>
    </source>
</evidence>
<feature type="coiled-coil region" evidence="1">
    <location>
        <begin position="15"/>
        <end position="67"/>
    </location>
</feature>
<dbReference type="EMBL" id="LR901370">
    <property type="protein sequence ID" value="CAD7248456.1"/>
    <property type="molecule type" value="Genomic_DNA"/>
</dbReference>
<evidence type="ECO:0000313" key="3">
    <source>
        <dbReference type="Proteomes" id="UP000677054"/>
    </source>
</evidence>
<dbReference type="OrthoDB" id="5989513at2759"/>
<gene>
    <name evidence="2" type="ORF">DSTB1V02_LOCUS8268</name>
</gene>
<keyword evidence="1" id="KW-0175">Coiled coil</keyword>
<evidence type="ECO:0000256" key="1">
    <source>
        <dbReference type="SAM" id="Coils"/>
    </source>
</evidence>
<dbReference type="AlphaFoldDB" id="A0A7R8XF42"/>
<dbReference type="Proteomes" id="UP000677054">
    <property type="component" value="Unassembled WGS sequence"/>
</dbReference>
<organism evidence="2">
    <name type="scientific">Darwinula stevensoni</name>
    <dbReference type="NCBI Taxonomy" id="69355"/>
    <lineage>
        <taxon>Eukaryota</taxon>
        <taxon>Metazoa</taxon>
        <taxon>Ecdysozoa</taxon>
        <taxon>Arthropoda</taxon>
        <taxon>Crustacea</taxon>
        <taxon>Oligostraca</taxon>
        <taxon>Ostracoda</taxon>
        <taxon>Podocopa</taxon>
        <taxon>Podocopida</taxon>
        <taxon>Darwinulocopina</taxon>
        <taxon>Darwinuloidea</taxon>
        <taxon>Darwinulidae</taxon>
        <taxon>Darwinula</taxon>
    </lineage>
</organism>
<proteinExistence type="predicted"/>
<accession>A0A7R8XF42</accession>
<protein>
    <submittedName>
        <fullName evidence="2">Uncharacterized protein</fullName>
    </submittedName>
</protein>
<sequence>MVRLSSNSISDLGIATNLEALMSTLEEMISAKTQELADGMEKLRHENEELKLKLKHETEKLKFQQTEQAADMQRRENTVEERLLYLEARSFESVTCNDLTWPAAAPPSCQTLADLGVTHTGTYLVDPDGVFIGDPPIQVLCDMETDPVSTVVLHDSMGNTEIDHCADPGCYRRVVGYEATMKQMVALIDQSESCQQQIRLRLSLDYSPLQYDCFATALSSGDTHYAWWLDRHDDAQYYWDGANAGEHVCNCGLSDDCVDSAMPCNCDAEAPQWESDSGAITNGTALPITELRFGGLQFDGQMANYTLGGLTCKGKAPPPGNPAESCSTLRQAGNTGTGYHLITNKEGRFDVVLCRMDLEETDSEFQIMTSARIAEEVVYFDTIGASGSVDSIDENGFMMDQRLQLMPSNNTPLIPFESLSDVAVRSDLAPGVPHGFHIWGGGYPINGLTWQTETLKTQASKEDCSQMSLNE</sequence>
<feature type="non-terminal residue" evidence="2">
    <location>
        <position position="1"/>
    </location>
</feature>
<dbReference type="InterPro" id="IPR036056">
    <property type="entry name" value="Fibrinogen-like_C"/>
</dbReference>
<reference evidence="2" key="1">
    <citation type="submission" date="2020-11" db="EMBL/GenBank/DDBJ databases">
        <authorList>
            <person name="Tran Van P."/>
        </authorList>
    </citation>
    <scope>NUCLEOTIDE SEQUENCE</scope>
</reference>
<dbReference type="SUPFAM" id="SSF56496">
    <property type="entry name" value="Fibrinogen C-terminal domain-like"/>
    <property type="match status" value="1"/>
</dbReference>
<dbReference type="EMBL" id="CAJPEV010001853">
    <property type="protein sequence ID" value="CAG0894610.1"/>
    <property type="molecule type" value="Genomic_DNA"/>
</dbReference>
<dbReference type="Gene3D" id="2.60.120.1000">
    <property type="match status" value="1"/>
</dbReference>
<name>A0A7R8XF42_9CRUS</name>